<dbReference type="AlphaFoldDB" id="A0A4Y2BTD2"/>
<dbReference type="EMBL" id="BGPR01000104">
    <property type="protein sequence ID" value="GBL94705.1"/>
    <property type="molecule type" value="Genomic_DNA"/>
</dbReference>
<gene>
    <name evidence="1" type="ORF">AVEN_84010_1</name>
</gene>
<keyword evidence="2" id="KW-1185">Reference proteome</keyword>
<comment type="caution">
    <text evidence="1">The sequence shown here is derived from an EMBL/GenBank/DDBJ whole genome shotgun (WGS) entry which is preliminary data.</text>
</comment>
<dbReference type="Proteomes" id="UP000499080">
    <property type="component" value="Unassembled WGS sequence"/>
</dbReference>
<proteinExistence type="predicted"/>
<reference evidence="1 2" key="1">
    <citation type="journal article" date="2019" name="Sci. Rep.">
        <title>Orb-weaving spider Araneus ventricosus genome elucidates the spidroin gene catalogue.</title>
        <authorList>
            <person name="Kono N."/>
            <person name="Nakamura H."/>
            <person name="Ohtoshi R."/>
            <person name="Moran D.A.P."/>
            <person name="Shinohara A."/>
            <person name="Yoshida Y."/>
            <person name="Fujiwara M."/>
            <person name="Mori M."/>
            <person name="Tomita M."/>
            <person name="Arakawa K."/>
        </authorList>
    </citation>
    <scope>NUCLEOTIDE SEQUENCE [LARGE SCALE GENOMIC DNA]</scope>
</reference>
<evidence type="ECO:0000313" key="2">
    <source>
        <dbReference type="Proteomes" id="UP000499080"/>
    </source>
</evidence>
<dbReference type="OrthoDB" id="6434150at2759"/>
<protein>
    <submittedName>
        <fullName evidence="1">Uncharacterized protein</fullName>
    </submittedName>
</protein>
<name>A0A4Y2BTD2_ARAVE</name>
<accession>A0A4Y2BTD2</accession>
<evidence type="ECO:0000313" key="1">
    <source>
        <dbReference type="EMBL" id="GBL94705.1"/>
    </source>
</evidence>
<organism evidence="1 2">
    <name type="scientific">Araneus ventricosus</name>
    <name type="common">Orbweaver spider</name>
    <name type="synonym">Epeira ventricosa</name>
    <dbReference type="NCBI Taxonomy" id="182803"/>
    <lineage>
        <taxon>Eukaryota</taxon>
        <taxon>Metazoa</taxon>
        <taxon>Ecdysozoa</taxon>
        <taxon>Arthropoda</taxon>
        <taxon>Chelicerata</taxon>
        <taxon>Arachnida</taxon>
        <taxon>Araneae</taxon>
        <taxon>Araneomorphae</taxon>
        <taxon>Entelegynae</taxon>
        <taxon>Araneoidea</taxon>
        <taxon>Araneidae</taxon>
        <taxon>Araneus</taxon>
    </lineage>
</organism>
<sequence>MVLPRTETWAYPLSARQERKFKSLQRKFILNISGAYSIPTEGPSGNRRTTPLHLKAEQEAVYGRVTRFGKASHLKDQNFDPKDLEGKVSTFKFQPA</sequence>